<dbReference type="GO" id="GO:0003677">
    <property type="term" value="F:DNA binding"/>
    <property type="evidence" value="ECO:0007669"/>
    <property type="project" value="InterPro"/>
</dbReference>
<protein>
    <recommendedName>
        <fullName evidence="5">Methyltransferase</fullName>
        <ecNumber evidence="5">2.1.1.-</ecNumber>
    </recommendedName>
</protein>
<dbReference type="PANTHER" id="PTHR13370">
    <property type="entry name" value="RNA METHYLASE-RELATED"/>
    <property type="match status" value="1"/>
</dbReference>
<comment type="caution">
    <text evidence="7">The sequence shown here is derived from an EMBL/GenBank/DDBJ whole genome shotgun (WGS) entry which is preliminary data.</text>
</comment>
<keyword evidence="8" id="KW-1185">Reference proteome</keyword>
<evidence type="ECO:0000313" key="7">
    <source>
        <dbReference type="EMBL" id="MDO5457581.1"/>
    </source>
</evidence>
<sequence length="312" mass="36189">MKKKSSRNKTIDFTLEEGKKYADRAIEVKDPVKLETIINQTILGDTFEVVKHLPEGFVDLMIADPPYNLTKTYHGKTFKETDADEYTAYTHRWLDAVLPLLSEKGSLYICCDWQTSMLIGPVLQEKMVIQNRITWQREKGRGAKRNWKNAMEDIWFASKTDDYTFNVDAVKVRRQVLAPYKTAGQPKDWEETAQGNFRDTYPSNFWDDITIPFWSMPENTAHPTQKPEKLMAKIILASSDEDDIVFDPFLGSGTTSVTAKKLGRRYAGIEQNPLYAAWCEKRLEMADEKPDIQGYADQVFWERNTRRFQKNN</sequence>
<evidence type="ECO:0000259" key="6">
    <source>
        <dbReference type="Pfam" id="PF01555"/>
    </source>
</evidence>
<evidence type="ECO:0000256" key="5">
    <source>
        <dbReference type="RuleBase" id="RU362026"/>
    </source>
</evidence>
<keyword evidence="4" id="KW-0680">Restriction system</keyword>
<dbReference type="AlphaFoldDB" id="A0AA43UCT3"/>
<dbReference type="Proteomes" id="UP001171751">
    <property type="component" value="Unassembled WGS sequence"/>
</dbReference>
<dbReference type="PROSITE" id="PS00092">
    <property type="entry name" value="N6_MTASE"/>
    <property type="match status" value="1"/>
</dbReference>
<dbReference type="InterPro" id="IPR001091">
    <property type="entry name" value="RM_Methyltransferase"/>
</dbReference>
<reference evidence="7" key="1">
    <citation type="submission" date="2023-07" db="EMBL/GenBank/DDBJ databases">
        <title>Between Cages and Wild: Unraveling the Impact of Captivity on Animal Microbiomes and Antimicrobial Resistance.</title>
        <authorList>
            <person name="Schmartz G.P."/>
            <person name="Rehner J."/>
            <person name="Schuff M.J."/>
            <person name="Becker S.L."/>
            <person name="Kravczyk M."/>
            <person name="Gurevich A."/>
            <person name="Francke R."/>
            <person name="Mueller R."/>
            <person name="Keller V."/>
            <person name="Keller A."/>
        </authorList>
    </citation>
    <scope>NUCLEOTIDE SEQUENCE</scope>
    <source>
        <strain evidence="7">S39M_St_73</strain>
    </source>
</reference>
<evidence type="ECO:0000256" key="4">
    <source>
        <dbReference type="ARBA" id="ARBA00022747"/>
    </source>
</evidence>
<feature type="domain" description="DNA methylase N-4/N-6" evidence="6">
    <location>
        <begin position="58"/>
        <end position="276"/>
    </location>
</feature>
<dbReference type="PANTHER" id="PTHR13370:SF24">
    <property type="entry name" value="TYPE III RESTRICTION-MODIFICATION ENZYME STYLTI MOD SUBUNIT"/>
    <property type="match status" value="1"/>
</dbReference>
<comment type="similarity">
    <text evidence="1 5">Belongs to the N(4)/N(6)-methyltransferase family.</text>
</comment>
<evidence type="ECO:0000313" key="8">
    <source>
        <dbReference type="Proteomes" id="UP001171751"/>
    </source>
</evidence>
<evidence type="ECO:0000256" key="1">
    <source>
        <dbReference type="ARBA" id="ARBA00006594"/>
    </source>
</evidence>
<proteinExistence type="inferred from homology"/>
<gene>
    <name evidence="7" type="ORF">Q4F26_04470</name>
</gene>
<dbReference type="Gene3D" id="3.40.50.150">
    <property type="entry name" value="Vaccinia Virus protein VP39"/>
    <property type="match status" value="1"/>
</dbReference>
<accession>A0AA43UCT3</accession>
<dbReference type="EMBL" id="JAUNQW010000016">
    <property type="protein sequence ID" value="MDO5457581.1"/>
    <property type="molecule type" value="Genomic_DNA"/>
</dbReference>
<dbReference type="EC" id="2.1.1.-" evidence="5"/>
<dbReference type="SUPFAM" id="SSF53335">
    <property type="entry name" value="S-adenosyl-L-methionine-dependent methyltransferases"/>
    <property type="match status" value="1"/>
</dbReference>
<dbReference type="InterPro" id="IPR002052">
    <property type="entry name" value="DNA_methylase_N6_adenine_CS"/>
</dbReference>
<evidence type="ECO:0000256" key="2">
    <source>
        <dbReference type="ARBA" id="ARBA00022603"/>
    </source>
</evidence>
<dbReference type="InterPro" id="IPR029063">
    <property type="entry name" value="SAM-dependent_MTases_sf"/>
</dbReference>
<keyword evidence="2 7" id="KW-0489">Methyltransferase</keyword>
<dbReference type="GO" id="GO:0005737">
    <property type="term" value="C:cytoplasm"/>
    <property type="evidence" value="ECO:0007669"/>
    <property type="project" value="TreeGrafter"/>
</dbReference>
<keyword evidence="3 7" id="KW-0808">Transferase</keyword>
<dbReference type="GO" id="GO:0008170">
    <property type="term" value="F:N-methyltransferase activity"/>
    <property type="evidence" value="ECO:0007669"/>
    <property type="project" value="InterPro"/>
</dbReference>
<dbReference type="InterPro" id="IPR002941">
    <property type="entry name" value="DNA_methylase_N4/N6"/>
</dbReference>
<name>A0AA43UCT3_9LACT</name>
<evidence type="ECO:0000256" key="3">
    <source>
        <dbReference type="ARBA" id="ARBA00022679"/>
    </source>
</evidence>
<organism evidence="7 8">
    <name type="scientific">Atopococcus tabaci</name>
    <dbReference type="NCBI Taxonomy" id="269774"/>
    <lineage>
        <taxon>Bacteria</taxon>
        <taxon>Bacillati</taxon>
        <taxon>Bacillota</taxon>
        <taxon>Bacilli</taxon>
        <taxon>Lactobacillales</taxon>
        <taxon>Carnobacteriaceae</taxon>
        <taxon>Atopococcus</taxon>
    </lineage>
</organism>
<dbReference type="GO" id="GO:0032259">
    <property type="term" value="P:methylation"/>
    <property type="evidence" value="ECO:0007669"/>
    <property type="project" value="UniProtKB-KW"/>
</dbReference>
<dbReference type="GO" id="GO:0009307">
    <property type="term" value="P:DNA restriction-modification system"/>
    <property type="evidence" value="ECO:0007669"/>
    <property type="project" value="UniProtKB-KW"/>
</dbReference>
<dbReference type="Pfam" id="PF01555">
    <property type="entry name" value="N6_N4_Mtase"/>
    <property type="match status" value="1"/>
</dbReference>
<dbReference type="PRINTS" id="PR00508">
    <property type="entry name" value="S21N4MTFRASE"/>
</dbReference>